<gene>
    <name evidence="2" type="ORF">SS1G_09937</name>
</gene>
<sequence length="80" mass="9064">MTNTGTKNQRKSHQPSWQLGHSVPDSYSHPANIHKIGESEPARRYQHDIYFRLMLTAGFFSSSVTPSRKHKIGLSWGLNG</sequence>
<evidence type="ECO:0000313" key="3">
    <source>
        <dbReference type="Proteomes" id="UP000001312"/>
    </source>
</evidence>
<name>A7EX77_SCLS1</name>
<dbReference type="InParanoid" id="A7EX77"/>
<keyword evidence="3" id="KW-1185">Reference proteome</keyword>
<dbReference type="AlphaFoldDB" id="A7EX77"/>
<dbReference type="RefSeq" id="XP_001589303.1">
    <property type="nucleotide sequence ID" value="XM_001589253.1"/>
</dbReference>
<dbReference type="Proteomes" id="UP000001312">
    <property type="component" value="Unassembled WGS sequence"/>
</dbReference>
<protein>
    <submittedName>
        <fullName evidence="2">Uncharacterized protein</fullName>
    </submittedName>
</protein>
<dbReference type="GeneID" id="5485341"/>
<evidence type="ECO:0000256" key="1">
    <source>
        <dbReference type="SAM" id="MobiDB-lite"/>
    </source>
</evidence>
<dbReference type="KEGG" id="ssl:SS1G_09937"/>
<accession>A7EX77</accession>
<proteinExistence type="predicted"/>
<evidence type="ECO:0000313" key="2">
    <source>
        <dbReference type="EMBL" id="EDN94069.1"/>
    </source>
</evidence>
<dbReference type="EMBL" id="CH476634">
    <property type="protein sequence ID" value="EDN94069.1"/>
    <property type="molecule type" value="Genomic_DNA"/>
</dbReference>
<reference evidence="3" key="1">
    <citation type="journal article" date="2011" name="PLoS Genet.">
        <title>Genomic analysis of the necrotrophic fungal pathogens Sclerotinia sclerotiorum and Botrytis cinerea.</title>
        <authorList>
            <person name="Amselem J."/>
            <person name="Cuomo C.A."/>
            <person name="van Kan J.A."/>
            <person name="Viaud M."/>
            <person name="Benito E.P."/>
            <person name="Couloux A."/>
            <person name="Coutinho P.M."/>
            <person name="de Vries R.P."/>
            <person name="Dyer P.S."/>
            <person name="Fillinger S."/>
            <person name="Fournier E."/>
            <person name="Gout L."/>
            <person name="Hahn M."/>
            <person name="Kohn L."/>
            <person name="Lapalu N."/>
            <person name="Plummer K.M."/>
            <person name="Pradier J.M."/>
            <person name="Quevillon E."/>
            <person name="Sharon A."/>
            <person name="Simon A."/>
            <person name="ten Have A."/>
            <person name="Tudzynski B."/>
            <person name="Tudzynski P."/>
            <person name="Wincker P."/>
            <person name="Andrew M."/>
            <person name="Anthouard V."/>
            <person name="Beever R.E."/>
            <person name="Beffa R."/>
            <person name="Benoit I."/>
            <person name="Bouzid O."/>
            <person name="Brault B."/>
            <person name="Chen Z."/>
            <person name="Choquer M."/>
            <person name="Collemare J."/>
            <person name="Cotton P."/>
            <person name="Danchin E.G."/>
            <person name="Da Silva C."/>
            <person name="Gautier A."/>
            <person name="Giraud C."/>
            <person name="Giraud T."/>
            <person name="Gonzalez C."/>
            <person name="Grossetete S."/>
            <person name="Guldener U."/>
            <person name="Henrissat B."/>
            <person name="Howlett B.J."/>
            <person name="Kodira C."/>
            <person name="Kretschmer M."/>
            <person name="Lappartient A."/>
            <person name="Leroch M."/>
            <person name="Levis C."/>
            <person name="Mauceli E."/>
            <person name="Neuveglise C."/>
            <person name="Oeser B."/>
            <person name="Pearson M."/>
            <person name="Poulain J."/>
            <person name="Poussereau N."/>
            <person name="Quesneville H."/>
            <person name="Rascle C."/>
            <person name="Schumacher J."/>
            <person name="Segurens B."/>
            <person name="Sexton A."/>
            <person name="Silva E."/>
            <person name="Sirven C."/>
            <person name="Soanes D.M."/>
            <person name="Talbot N.J."/>
            <person name="Templeton M."/>
            <person name="Yandava C."/>
            <person name="Yarden O."/>
            <person name="Zeng Q."/>
            <person name="Rollins J.A."/>
            <person name="Lebrun M.H."/>
            <person name="Dickman M."/>
        </authorList>
    </citation>
    <scope>NUCLEOTIDE SEQUENCE [LARGE SCALE GENOMIC DNA]</scope>
    <source>
        <strain evidence="3">ATCC 18683 / 1980 / Ss-1</strain>
    </source>
</reference>
<organism evidence="2 3">
    <name type="scientific">Sclerotinia sclerotiorum (strain ATCC 18683 / 1980 / Ss-1)</name>
    <name type="common">White mold</name>
    <name type="synonym">Whetzelinia sclerotiorum</name>
    <dbReference type="NCBI Taxonomy" id="665079"/>
    <lineage>
        <taxon>Eukaryota</taxon>
        <taxon>Fungi</taxon>
        <taxon>Dikarya</taxon>
        <taxon>Ascomycota</taxon>
        <taxon>Pezizomycotina</taxon>
        <taxon>Leotiomycetes</taxon>
        <taxon>Helotiales</taxon>
        <taxon>Sclerotiniaceae</taxon>
        <taxon>Sclerotinia</taxon>
    </lineage>
</organism>
<feature type="region of interest" description="Disordered" evidence="1">
    <location>
        <begin position="1"/>
        <end position="39"/>
    </location>
</feature>